<comment type="caution">
    <text evidence="2">The sequence shown here is derived from an EMBL/GenBank/DDBJ whole genome shotgun (WGS) entry which is preliminary data.</text>
</comment>
<sequence>MSPTWPNPPQVPTSPPGPPVPRVVDSTGLLFDRADTEPAAVPVPAGVELVHLGGRDDAPEITPESLGIADDRVAQVLALVAEMTPAEVALVRRYLQPARPTTAAHKARNLRGAA</sequence>
<gene>
    <name evidence="2" type="ORF">ACFOX0_18020</name>
</gene>
<organism evidence="2 3">
    <name type="scientific">Micromonospora zhanjiangensis</name>
    <dbReference type="NCBI Taxonomy" id="1522057"/>
    <lineage>
        <taxon>Bacteria</taxon>
        <taxon>Bacillati</taxon>
        <taxon>Actinomycetota</taxon>
        <taxon>Actinomycetes</taxon>
        <taxon>Micromonosporales</taxon>
        <taxon>Micromonosporaceae</taxon>
        <taxon>Micromonospora</taxon>
    </lineage>
</organism>
<evidence type="ECO:0008006" key="4">
    <source>
        <dbReference type="Google" id="ProtNLM"/>
    </source>
</evidence>
<proteinExistence type="predicted"/>
<dbReference type="EMBL" id="JBHSBN010000011">
    <property type="protein sequence ID" value="MFC4107815.1"/>
    <property type="molecule type" value="Genomic_DNA"/>
</dbReference>
<dbReference type="RefSeq" id="WP_377547228.1">
    <property type="nucleotide sequence ID" value="NZ_JBHSBN010000011.1"/>
</dbReference>
<feature type="region of interest" description="Disordered" evidence="1">
    <location>
        <begin position="1"/>
        <end position="25"/>
    </location>
</feature>
<evidence type="ECO:0000313" key="3">
    <source>
        <dbReference type="Proteomes" id="UP001595868"/>
    </source>
</evidence>
<name>A0ABV8KNW4_9ACTN</name>
<protein>
    <recommendedName>
        <fullName evidence="4">RNA polymerase sigma-70 factor, ECF subfamily</fullName>
    </recommendedName>
</protein>
<evidence type="ECO:0000313" key="2">
    <source>
        <dbReference type="EMBL" id="MFC4107815.1"/>
    </source>
</evidence>
<keyword evidence="3" id="KW-1185">Reference proteome</keyword>
<accession>A0ABV8KNW4</accession>
<evidence type="ECO:0000256" key="1">
    <source>
        <dbReference type="SAM" id="MobiDB-lite"/>
    </source>
</evidence>
<dbReference type="Proteomes" id="UP001595868">
    <property type="component" value="Unassembled WGS sequence"/>
</dbReference>
<feature type="compositionally biased region" description="Pro residues" evidence="1">
    <location>
        <begin position="1"/>
        <end position="21"/>
    </location>
</feature>
<reference evidence="3" key="1">
    <citation type="journal article" date="2019" name="Int. J. Syst. Evol. Microbiol.">
        <title>The Global Catalogue of Microorganisms (GCM) 10K type strain sequencing project: providing services to taxonomists for standard genome sequencing and annotation.</title>
        <authorList>
            <consortium name="The Broad Institute Genomics Platform"/>
            <consortium name="The Broad Institute Genome Sequencing Center for Infectious Disease"/>
            <person name="Wu L."/>
            <person name="Ma J."/>
        </authorList>
    </citation>
    <scope>NUCLEOTIDE SEQUENCE [LARGE SCALE GENOMIC DNA]</scope>
    <source>
        <strain evidence="3">2902at01</strain>
    </source>
</reference>